<reference evidence="1" key="1">
    <citation type="submission" date="2019-03" db="EMBL/GenBank/DDBJ databases">
        <title>Long read genome sequence of the mycoparasitic Pythium oligandrum ATCC 38472 isolated from sugarbeet rhizosphere.</title>
        <authorList>
            <person name="Gaulin E."/>
        </authorList>
    </citation>
    <scope>NUCLEOTIDE SEQUENCE</scope>
    <source>
        <strain evidence="1">ATCC 38472_TT</strain>
    </source>
</reference>
<protein>
    <submittedName>
        <fullName evidence="1">Uncharacterized protein</fullName>
    </submittedName>
</protein>
<organism evidence="1 2">
    <name type="scientific">Pythium oligandrum</name>
    <name type="common">Mycoparasitic fungus</name>
    <dbReference type="NCBI Taxonomy" id="41045"/>
    <lineage>
        <taxon>Eukaryota</taxon>
        <taxon>Sar</taxon>
        <taxon>Stramenopiles</taxon>
        <taxon>Oomycota</taxon>
        <taxon>Peronosporomycetes</taxon>
        <taxon>Pythiales</taxon>
        <taxon>Pythiaceae</taxon>
        <taxon>Pythium</taxon>
    </lineage>
</organism>
<keyword evidence="2" id="KW-1185">Reference proteome</keyword>
<name>A0A8K1C7N8_PYTOL</name>
<dbReference type="EMBL" id="SPLM01000113">
    <property type="protein sequence ID" value="TMW57964.1"/>
    <property type="molecule type" value="Genomic_DNA"/>
</dbReference>
<dbReference type="Proteomes" id="UP000794436">
    <property type="component" value="Unassembled WGS sequence"/>
</dbReference>
<evidence type="ECO:0000313" key="2">
    <source>
        <dbReference type="Proteomes" id="UP000794436"/>
    </source>
</evidence>
<comment type="caution">
    <text evidence="1">The sequence shown here is derived from an EMBL/GenBank/DDBJ whole genome shotgun (WGS) entry which is preliminary data.</text>
</comment>
<dbReference type="AlphaFoldDB" id="A0A8K1C7N8"/>
<dbReference type="Gene3D" id="3.40.50.300">
    <property type="entry name" value="P-loop containing nucleotide triphosphate hydrolases"/>
    <property type="match status" value="1"/>
</dbReference>
<dbReference type="InterPro" id="IPR027417">
    <property type="entry name" value="P-loop_NTPase"/>
</dbReference>
<proteinExistence type="predicted"/>
<evidence type="ECO:0000313" key="1">
    <source>
        <dbReference type="EMBL" id="TMW57964.1"/>
    </source>
</evidence>
<sequence length="455" mass="51117">MDALLDHLQWHEPTLLCQSAGHTWPYQGASNVVTLVNEPLEAHYTAWSDGQGDTQLLLVVGGSGTGKSRLLDEMTTVVRRVAEESAHDGLKAHGQSHVYCFHVALRNSTGCLLVPSNPEFEISCRMLYQLTKVREPWVTFSTRICVLYPRLCIEDVVTLLAKTEKLNKIQDMTVILCIDSFQRLDSNLQRVTAALCSFVSSSRAFPVVICASSTAAPIEQALASARQKHVMLFPPKLCGEQVLTPSARLGRQLVDDMDGHGRALEALDVALHRLGAGIDDIEPSIVVHEVNHQLSSCYGPLLIHEAFSDPEHCREVVAAVLSRRRFMFPTDRIGRMTVDELQSLALFRWTREGYVEAVFFAFQFVIQRIPTRNSPSHPFPEDFSRFIWCWQEFKVILALFRRVQSIAYGETTSFLRDTPIFTDPLTCFADFEAYFGPFASLAYRSLHEPPNINSA</sequence>
<accession>A0A8K1C7N8</accession>
<gene>
    <name evidence="1" type="ORF">Poli38472_013438</name>
</gene>
<dbReference type="OrthoDB" id="123702at2759"/>
<dbReference type="SUPFAM" id="SSF52540">
    <property type="entry name" value="P-loop containing nucleoside triphosphate hydrolases"/>
    <property type="match status" value="1"/>
</dbReference>